<dbReference type="GO" id="GO:0001732">
    <property type="term" value="P:formation of cytoplasmic translation initiation complex"/>
    <property type="evidence" value="ECO:0007669"/>
    <property type="project" value="TreeGrafter"/>
</dbReference>
<feature type="compositionally biased region" description="Basic residues" evidence="7">
    <location>
        <begin position="12"/>
        <end position="24"/>
    </location>
</feature>
<dbReference type="FunFam" id="4.10.860.10:FF:000001">
    <property type="entry name" value="Eukaryotic translation initiation factor 3 subunit A"/>
    <property type="match status" value="1"/>
</dbReference>
<protein>
    <recommendedName>
        <fullName evidence="8">eIF3a PCI domain-containing protein</fullName>
    </recommendedName>
</protein>
<feature type="domain" description="eIF3a PCI" evidence="8">
    <location>
        <begin position="107"/>
        <end position="187"/>
    </location>
</feature>
<dbReference type="AlphaFoldDB" id="A0A8W8IPP5"/>
<evidence type="ECO:0000256" key="3">
    <source>
        <dbReference type="ARBA" id="ARBA00022540"/>
    </source>
</evidence>
<evidence type="ECO:0000256" key="6">
    <source>
        <dbReference type="SAM" id="Coils"/>
    </source>
</evidence>
<dbReference type="GO" id="GO:0003729">
    <property type="term" value="F:mRNA binding"/>
    <property type="evidence" value="ECO:0007669"/>
    <property type="project" value="TreeGrafter"/>
</dbReference>
<keyword evidence="2" id="KW-0963">Cytoplasm</keyword>
<dbReference type="PANTHER" id="PTHR14005">
    <property type="entry name" value="EUKARYOTIC TRANSLATION INITIATION FACTOR 3, THETA SUBUNIT"/>
    <property type="match status" value="1"/>
</dbReference>
<keyword evidence="4" id="KW-0694">RNA-binding</keyword>
<evidence type="ECO:0000256" key="5">
    <source>
        <dbReference type="ARBA" id="ARBA00022917"/>
    </source>
</evidence>
<evidence type="ECO:0000256" key="7">
    <source>
        <dbReference type="SAM" id="MobiDB-lite"/>
    </source>
</evidence>
<evidence type="ECO:0000256" key="4">
    <source>
        <dbReference type="ARBA" id="ARBA00022884"/>
    </source>
</evidence>
<organism evidence="9 10">
    <name type="scientific">Magallana gigas</name>
    <name type="common">Pacific oyster</name>
    <name type="synonym">Crassostrea gigas</name>
    <dbReference type="NCBI Taxonomy" id="29159"/>
    <lineage>
        <taxon>Eukaryota</taxon>
        <taxon>Metazoa</taxon>
        <taxon>Spiralia</taxon>
        <taxon>Lophotrochozoa</taxon>
        <taxon>Mollusca</taxon>
        <taxon>Bivalvia</taxon>
        <taxon>Autobranchia</taxon>
        <taxon>Pteriomorphia</taxon>
        <taxon>Ostreida</taxon>
        <taxon>Ostreoidea</taxon>
        <taxon>Ostreidae</taxon>
        <taxon>Magallana</taxon>
    </lineage>
</organism>
<keyword evidence="6" id="KW-0175">Coiled coil</keyword>
<keyword evidence="10" id="KW-1185">Reference proteome</keyword>
<reference evidence="9" key="1">
    <citation type="submission" date="2022-08" db="UniProtKB">
        <authorList>
            <consortium name="EnsemblMetazoa"/>
        </authorList>
    </citation>
    <scope>IDENTIFICATION</scope>
    <source>
        <strain evidence="9">05x7-T-G4-1.051#20</strain>
    </source>
</reference>
<dbReference type="GO" id="GO:0003743">
    <property type="term" value="F:translation initiation factor activity"/>
    <property type="evidence" value="ECO:0007669"/>
    <property type="project" value="UniProtKB-KW"/>
</dbReference>
<proteinExistence type="predicted"/>
<feature type="coiled-coil region" evidence="6">
    <location>
        <begin position="47"/>
        <end position="98"/>
    </location>
</feature>
<dbReference type="GO" id="GO:0002188">
    <property type="term" value="P:translation reinitiation"/>
    <property type="evidence" value="ECO:0007669"/>
    <property type="project" value="TreeGrafter"/>
</dbReference>
<evidence type="ECO:0000313" key="10">
    <source>
        <dbReference type="Proteomes" id="UP000005408"/>
    </source>
</evidence>
<accession>A0A8W8IPP5</accession>
<keyword evidence="5" id="KW-0648">Protein biosynthesis</keyword>
<keyword evidence="3" id="KW-0396">Initiation factor</keyword>
<dbReference type="GO" id="GO:0043614">
    <property type="term" value="C:multi-eIF complex"/>
    <property type="evidence" value="ECO:0007669"/>
    <property type="project" value="TreeGrafter"/>
</dbReference>
<dbReference type="Gene3D" id="4.10.860.10">
    <property type="entry name" value="UVR domain"/>
    <property type="match status" value="1"/>
</dbReference>
<comment type="subcellular location">
    <subcellularLocation>
        <location evidence="1">Cytoplasm</location>
    </subcellularLocation>
</comment>
<feature type="region of interest" description="Disordered" evidence="7">
    <location>
        <begin position="9"/>
        <end position="31"/>
    </location>
</feature>
<dbReference type="Proteomes" id="UP000005408">
    <property type="component" value="Unassembled WGS sequence"/>
</dbReference>
<evidence type="ECO:0000256" key="2">
    <source>
        <dbReference type="ARBA" id="ARBA00022490"/>
    </source>
</evidence>
<dbReference type="GO" id="GO:0071540">
    <property type="term" value="C:eukaryotic translation initiation factor 3 complex, eIF3e"/>
    <property type="evidence" value="ECO:0007669"/>
    <property type="project" value="TreeGrafter"/>
</dbReference>
<dbReference type="InterPro" id="IPR054711">
    <property type="entry name" value="eIF3a_PCI_TPR-like"/>
</dbReference>
<dbReference type="Pfam" id="PF22591">
    <property type="entry name" value="eIF3a_PCI_TPR-like"/>
    <property type="match status" value="1"/>
</dbReference>
<dbReference type="EnsemblMetazoa" id="G14876.1">
    <property type="protein sequence ID" value="G14876.1:cds"/>
    <property type="gene ID" value="G14876"/>
</dbReference>
<name>A0A8W8IPP5_MAGGI</name>
<evidence type="ECO:0000256" key="1">
    <source>
        <dbReference type="ARBA" id="ARBA00004496"/>
    </source>
</evidence>
<dbReference type="PANTHER" id="PTHR14005:SF0">
    <property type="entry name" value="EUKARYOTIC TRANSLATION INITIATION FACTOR 3 SUBUNIT A"/>
    <property type="match status" value="1"/>
</dbReference>
<sequence length="192" mass="22634">MNTRVVLFRSGGNRKRLRSTKKSRSNIERIEQLKKTDIGAKEREEQEQIEEQKKKAYDLEMARLEREAKERERLRKIEEHKEIKKKHAMERIEQLKKTDIGAKVLQNLDEELRTHLGHIHKHQHQTTAINLNNPESQGMHLETRLEQLDSAIKMELWQEAFKAVADIHGLIQLSKKSPKPSLMTSYRSKNSN</sequence>
<evidence type="ECO:0000259" key="8">
    <source>
        <dbReference type="Pfam" id="PF22591"/>
    </source>
</evidence>
<evidence type="ECO:0000313" key="9">
    <source>
        <dbReference type="EnsemblMetazoa" id="G14876.1:cds"/>
    </source>
</evidence>
<dbReference type="GO" id="GO:0071541">
    <property type="term" value="C:eukaryotic translation initiation factor 3 complex, eIF3m"/>
    <property type="evidence" value="ECO:0007669"/>
    <property type="project" value="TreeGrafter"/>
</dbReference>
<dbReference type="InterPro" id="IPR027512">
    <property type="entry name" value="EIF3A"/>
</dbReference>